<evidence type="ECO:0000313" key="4">
    <source>
        <dbReference type="Proteomes" id="UP001152797"/>
    </source>
</evidence>
<dbReference type="EMBL" id="CAMXCT010002802">
    <property type="protein sequence ID" value="CAI4000567.1"/>
    <property type="molecule type" value="Genomic_DNA"/>
</dbReference>
<feature type="region of interest" description="Disordered" evidence="1">
    <location>
        <begin position="521"/>
        <end position="542"/>
    </location>
</feature>
<protein>
    <submittedName>
        <fullName evidence="2">Uncharacterized protein</fullName>
    </submittedName>
</protein>
<reference evidence="3 4" key="2">
    <citation type="submission" date="2024-05" db="EMBL/GenBank/DDBJ databases">
        <authorList>
            <person name="Chen Y."/>
            <person name="Shah S."/>
            <person name="Dougan E. K."/>
            <person name="Thang M."/>
            <person name="Chan C."/>
        </authorList>
    </citation>
    <scope>NUCLEOTIDE SEQUENCE [LARGE SCALE GENOMIC DNA]</scope>
</reference>
<keyword evidence="4" id="KW-1185">Reference proteome</keyword>
<dbReference type="EMBL" id="CAMXCT030002802">
    <property type="protein sequence ID" value="CAL4787879.1"/>
    <property type="molecule type" value="Genomic_DNA"/>
</dbReference>
<proteinExistence type="predicted"/>
<organism evidence="2">
    <name type="scientific">Cladocopium goreaui</name>
    <dbReference type="NCBI Taxonomy" id="2562237"/>
    <lineage>
        <taxon>Eukaryota</taxon>
        <taxon>Sar</taxon>
        <taxon>Alveolata</taxon>
        <taxon>Dinophyceae</taxon>
        <taxon>Suessiales</taxon>
        <taxon>Symbiodiniaceae</taxon>
        <taxon>Cladocopium</taxon>
    </lineage>
</organism>
<feature type="region of interest" description="Disordered" evidence="1">
    <location>
        <begin position="322"/>
        <end position="347"/>
    </location>
</feature>
<gene>
    <name evidence="2" type="ORF">C1SCF055_LOCUS26676</name>
</gene>
<reference evidence="2" key="1">
    <citation type="submission" date="2022-10" db="EMBL/GenBank/DDBJ databases">
        <authorList>
            <person name="Chen Y."/>
            <person name="Dougan E. K."/>
            <person name="Chan C."/>
            <person name="Rhodes N."/>
            <person name="Thang M."/>
        </authorList>
    </citation>
    <scope>NUCLEOTIDE SEQUENCE</scope>
</reference>
<sequence length="1092" mass="120073">MFALVRKWASHLIHKHGQKFVKEVPEELLQFSLSSCSVELPRLDLQERLFENLDVLLPFEVSSAYLEDVAVFLRWRGSSCTIAVEARLLVVRGRMRAFQDWENVLRSHAPELQSREAAQSFKAAALKAHEEEILDLARRLLGTAVLDQSGSLPDVEFKLGGDPSLRDGDWGFQLLLEEDSGQISLTGSGFEICDGVNLNEILNDSQAWRLDFRLKGLMASCKVDERSTPCIGPCEELGLEFTFAQTRQVKSHVELPKWPKRSMTQAFEEMDELPRVSLAVCSTSCPVRASLSQVAFFTSHGLSWGRWFAFREALAVSLCQPEQGEEGQAEEGSHVIPQSSSSSSTGAGSRYQRKWLLRLARMLDASSVQANPEMGQVEVLSQDPYVASIEENQPLRQTLRERRLALLKPSGVDEENRGLVIASQRCMCSETRTSYDMLLTDPTARHTFTLMVNLTCSEVELLSDSSSLAVLPISVNSSIVVDLGVHDALDLKPLSLRLLLSDVELRRRAISSIAVSRESREQRDSTLSQRSSASEGASSSLGSNSVGAWNRLGLGGFSKPPLLRVVGLTTMTMDLTEPDDAELAEIRSPRWYLDVGGLLQACISYPLLLDVLELVGQLQEELLEVTSEEEEILLRQDSEPHRPRRSSLMYMPVSLEEGWEEEVDNSALVEILAAIRRTSPELTSPSSCSTDLRMSAVSAPLTVLVPCARTIDGAEDRVLGATLEGLLVMQLRLQCEPTENPLKEEEVSSSNGMRTHAESHAVSSQRFCARQISAWLLPEDPARHLLKTSFADVDLTQHRGRPLLLSCDKVSGRISQEKELHLSFNLSELIFHVSSSDAVLLSLLLGSLGSASGRAAEEEPPEAPRRTTLDVVAAGVSLRLLHASAKREASLKVLARLDIGVQEIHMVSEEKVELLLYSLQHVLLSDYKQEVTLVRFFGEESQQCAKLRLGSGAGHAREASVLLGHLQILAHWNLCSSLLVSLVLMKSAVAGAQGRQMASSASSSSPSSGNSQGGAKKMVLRGRWQQIMFYVPTFGEGLEEKGGLLLSCGLQIAGGPVQKGYWKGKAQVSQLSLMAVDSMEATAARRGWDSDR</sequence>
<feature type="compositionally biased region" description="Low complexity" evidence="1">
    <location>
        <begin position="528"/>
        <end position="542"/>
    </location>
</feature>
<evidence type="ECO:0000313" key="2">
    <source>
        <dbReference type="EMBL" id="CAI4000567.1"/>
    </source>
</evidence>
<dbReference type="EMBL" id="CAMXCT020002802">
    <property type="protein sequence ID" value="CAL1153942.1"/>
    <property type="molecule type" value="Genomic_DNA"/>
</dbReference>
<comment type="caution">
    <text evidence="2">The sequence shown here is derived from an EMBL/GenBank/DDBJ whole genome shotgun (WGS) entry which is preliminary data.</text>
</comment>
<dbReference type="OrthoDB" id="10267803at2759"/>
<name>A0A9P1G7Y3_9DINO</name>
<accession>A0A9P1G7Y3</accession>
<evidence type="ECO:0000313" key="3">
    <source>
        <dbReference type="EMBL" id="CAL4787879.1"/>
    </source>
</evidence>
<dbReference type="Proteomes" id="UP001152797">
    <property type="component" value="Unassembled WGS sequence"/>
</dbReference>
<evidence type="ECO:0000256" key="1">
    <source>
        <dbReference type="SAM" id="MobiDB-lite"/>
    </source>
</evidence>
<dbReference type="AlphaFoldDB" id="A0A9P1G7Y3"/>